<evidence type="ECO:0000313" key="2">
    <source>
        <dbReference type="EMBL" id="GCL64624.1"/>
    </source>
</evidence>
<dbReference type="EMBL" id="BJCL01000010">
    <property type="protein sequence ID" value="GCL64624.1"/>
    <property type="molecule type" value="Genomic_DNA"/>
</dbReference>
<protein>
    <recommendedName>
        <fullName evidence="4">Lysozyme inhibitor LprI N-terminal domain-containing protein</fullName>
    </recommendedName>
</protein>
<accession>A0A480ASW5</accession>
<evidence type="ECO:0008006" key="4">
    <source>
        <dbReference type="Google" id="ProtNLM"/>
    </source>
</evidence>
<sequence length="136" mass="14391">MPHLRLNTLLPALLLALATSAALALPRDSQADATYRQDRAACLAGRSAQDRHTCLKEAGAARAETRRHSLDNGEGPEQLRANALRRCQRVLEADRTACERMALGEGTRSGSVAEGGVLTQITTTVPAVPPAPAASR</sequence>
<proteinExistence type="predicted"/>
<feature type="chain" id="PRO_5019851379" description="Lysozyme inhibitor LprI N-terminal domain-containing protein" evidence="1">
    <location>
        <begin position="25"/>
        <end position="136"/>
    </location>
</feature>
<dbReference type="OrthoDB" id="8780961at2"/>
<keyword evidence="3" id="KW-1185">Reference proteome</keyword>
<dbReference type="RefSeq" id="WP_137734349.1">
    <property type="nucleotide sequence ID" value="NZ_BJCL01000010.1"/>
</dbReference>
<comment type="caution">
    <text evidence="2">The sequence shown here is derived from an EMBL/GenBank/DDBJ whole genome shotgun (WGS) entry which is preliminary data.</text>
</comment>
<evidence type="ECO:0000313" key="3">
    <source>
        <dbReference type="Proteomes" id="UP000301751"/>
    </source>
</evidence>
<evidence type="ECO:0000256" key="1">
    <source>
        <dbReference type="SAM" id="SignalP"/>
    </source>
</evidence>
<name>A0A480ASW5_9BURK</name>
<reference evidence="3" key="1">
    <citation type="submission" date="2019-03" db="EMBL/GenBank/DDBJ databases">
        <title>Aquabacterium pictum sp.nov., the first bacteriochlorophyll a-containing freshwater bacterium in the genus Aquabacterium of the class Betaproteobacteria.</title>
        <authorList>
            <person name="Hirose S."/>
            <person name="Tank M."/>
            <person name="Hara E."/>
            <person name="Tamaki H."/>
            <person name="Takaichi S."/>
            <person name="Haruta S."/>
            <person name="Hanada S."/>
        </authorList>
    </citation>
    <scope>NUCLEOTIDE SEQUENCE [LARGE SCALE GENOMIC DNA]</scope>
    <source>
        <strain evidence="3">W35</strain>
    </source>
</reference>
<feature type="signal peptide" evidence="1">
    <location>
        <begin position="1"/>
        <end position="24"/>
    </location>
</feature>
<keyword evidence="1" id="KW-0732">Signal</keyword>
<dbReference type="AlphaFoldDB" id="A0A480ASW5"/>
<gene>
    <name evidence="2" type="ORF">AQPW35_37050</name>
</gene>
<dbReference type="Proteomes" id="UP000301751">
    <property type="component" value="Unassembled WGS sequence"/>
</dbReference>
<organism evidence="2 3">
    <name type="scientific">Pseudaquabacterium pictum</name>
    <dbReference type="NCBI Taxonomy" id="2315236"/>
    <lineage>
        <taxon>Bacteria</taxon>
        <taxon>Pseudomonadati</taxon>
        <taxon>Pseudomonadota</taxon>
        <taxon>Betaproteobacteria</taxon>
        <taxon>Burkholderiales</taxon>
        <taxon>Sphaerotilaceae</taxon>
        <taxon>Pseudaquabacterium</taxon>
    </lineage>
</organism>